<name>A0ABT7ECC4_9FIRM</name>
<dbReference type="EMBL" id="JASKYM010000009">
    <property type="protein sequence ID" value="MDK2564589.1"/>
    <property type="molecule type" value="Genomic_DNA"/>
</dbReference>
<keyword evidence="1" id="KW-0812">Transmembrane</keyword>
<comment type="caution">
    <text evidence="2">The sequence shown here is derived from an EMBL/GenBank/DDBJ whole genome shotgun (WGS) entry which is preliminary data.</text>
</comment>
<dbReference type="Proteomes" id="UP001301012">
    <property type="component" value="Unassembled WGS sequence"/>
</dbReference>
<organism evidence="2 3">
    <name type="scientific">Romboutsia sedimentorum</name>
    <dbReference type="NCBI Taxonomy" id="1368474"/>
    <lineage>
        <taxon>Bacteria</taxon>
        <taxon>Bacillati</taxon>
        <taxon>Bacillota</taxon>
        <taxon>Clostridia</taxon>
        <taxon>Peptostreptococcales</taxon>
        <taxon>Peptostreptococcaceae</taxon>
        <taxon>Romboutsia</taxon>
    </lineage>
</organism>
<keyword evidence="1" id="KW-0472">Membrane</keyword>
<evidence type="ECO:0000313" key="2">
    <source>
        <dbReference type="EMBL" id="MDK2564589.1"/>
    </source>
</evidence>
<reference evidence="2 3" key="1">
    <citation type="submission" date="2023-05" db="EMBL/GenBank/DDBJ databases">
        <title>Rombocin, a short stable natural nisin variant, displays selective antimicrobial activity against Listeria monocytogenes and employs dual mode of action to kill target bacterial strains.</title>
        <authorList>
            <person name="Wambui J."/>
            <person name="Stephan R."/>
            <person name="Kuipers O.P."/>
        </authorList>
    </citation>
    <scope>NUCLEOTIDE SEQUENCE [LARGE SCALE GENOMIC DNA]</scope>
    <source>
        <strain evidence="2 3">RC002</strain>
    </source>
</reference>
<keyword evidence="1" id="KW-1133">Transmembrane helix</keyword>
<evidence type="ECO:0000313" key="3">
    <source>
        <dbReference type="Proteomes" id="UP001301012"/>
    </source>
</evidence>
<sequence>MNRYEKIFLGIIVFLTIALIIFLNIDYSGHKMKFEEDRIIVNIDNIYIKDIKSVELLDDVFIGNKIKGTNTFKYLRGEFRLGNDIKGKVYVYNKSKPYIRIIAKDKVLIYNDKDSNETKETYNKLSSTYDISKTINVKENIVSKGNKVKYNKTDSIVEIVSIMPVVLIFIGIGIYSLKRKTPMHFWSGSTVKSEEISDIYAYNKANGIMWIVYGLSYLLILPIGVVFGEAICAIITIILATFGLVALIICYKLIYKKYKVK</sequence>
<accession>A0ABT7ECC4</accession>
<gene>
    <name evidence="2" type="ORF">QOZ84_13690</name>
</gene>
<feature type="transmembrane region" description="Helical" evidence="1">
    <location>
        <begin position="233"/>
        <end position="254"/>
    </location>
</feature>
<protein>
    <recommendedName>
        <fullName evidence="4">Bacterial Pleckstrin homology domain-containing protein</fullName>
    </recommendedName>
</protein>
<proteinExistence type="predicted"/>
<evidence type="ECO:0008006" key="4">
    <source>
        <dbReference type="Google" id="ProtNLM"/>
    </source>
</evidence>
<evidence type="ECO:0000256" key="1">
    <source>
        <dbReference type="SAM" id="Phobius"/>
    </source>
</evidence>
<feature type="transmembrane region" description="Helical" evidence="1">
    <location>
        <begin position="156"/>
        <end position="177"/>
    </location>
</feature>
<feature type="transmembrane region" description="Helical" evidence="1">
    <location>
        <begin position="207"/>
        <end position="227"/>
    </location>
</feature>
<feature type="transmembrane region" description="Helical" evidence="1">
    <location>
        <begin position="7"/>
        <end position="25"/>
    </location>
</feature>
<dbReference type="RefSeq" id="WP_284133507.1">
    <property type="nucleotide sequence ID" value="NZ_JASKYM010000009.1"/>
</dbReference>
<keyword evidence="3" id="KW-1185">Reference proteome</keyword>